<keyword evidence="1" id="KW-1185">Reference proteome</keyword>
<dbReference type="Pfam" id="PF16089">
    <property type="entry name" value="DUF4818"/>
    <property type="match status" value="1"/>
</dbReference>
<dbReference type="InterPro" id="IPR032145">
    <property type="entry name" value="DUF4818"/>
</dbReference>
<dbReference type="RefSeq" id="XP_030381804.1">
    <property type="nucleotide sequence ID" value="XM_030525944.1"/>
</dbReference>
<accession>A0A6J2U0D0</accession>
<protein>
    <submittedName>
        <fullName evidence="2">Uncharacterized protein LOC115629473</fullName>
    </submittedName>
</protein>
<evidence type="ECO:0000313" key="1">
    <source>
        <dbReference type="Proteomes" id="UP000504634"/>
    </source>
</evidence>
<gene>
    <name evidence="2" type="primary">LOC115629473</name>
</gene>
<proteinExistence type="predicted"/>
<dbReference type="Proteomes" id="UP000504634">
    <property type="component" value="Unplaced"/>
</dbReference>
<dbReference type="GeneID" id="115629473"/>
<organism evidence="1 2">
    <name type="scientific">Drosophila lebanonensis</name>
    <name type="common">Fruit fly</name>
    <name type="synonym">Scaptodrosophila lebanonensis</name>
    <dbReference type="NCBI Taxonomy" id="7225"/>
    <lineage>
        <taxon>Eukaryota</taxon>
        <taxon>Metazoa</taxon>
        <taxon>Ecdysozoa</taxon>
        <taxon>Arthropoda</taxon>
        <taxon>Hexapoda</taxon>
        <taxon>Insecta</taxon>
        <taxon>Pterygota</taxon>
        <taxon>Neoptera</taxon>
        <taxon>Endopterygota</taxon>
        <taxon>Diptera</taxon>
        <taxon>Brachycera</taxon>
        <taxon>Muscomorpha</taxon>
        <taxon>Ephydroidea</taxon>
        <taxon>Drosophilidae</taxon>
        <taxon>Scaptodrosophila</taxon>
    </lineage>
</organism>
<name>A0A6J2U0D0_DROLE</name>
<dbReference type="AlphaFoldDB" id="A0A6J2U0D0"/>
<reference evidence="2" key="1">
    <citation type="submission" date="2025-08" db="UniProtKB">
        <authorList>
            <consortium name="RefSeq"/>
        </authorList>
    </citation>
    <scope>IDENTIFICATION</scope>
    <source>
        <strain evidence="2">11010-0011.00</strain>
        <tissue evidence="2">Whole body</tissue>
    </source>
</reference>
<evidence type="ECO:0000313" key="2">
    <source>
        <dbReference type="RefSeq" id="XP_030381804.1"/>
    </source>
</evidence>
<sequence length="200" mass="23048">MHKLAIILALVLYLNQKPIFIETPLELCSNALHLQARWIFILATTCLLWQMDLRLRQLHFLPVRAHLAVETGVSLMLMELSGNVIWCSMDSNVSLVIHLLCNFLFMPAASVWRELLETLCCWLSTMVLSIVALNRVLLAAHFDHHLTRIVPFLHTFWLGFRGFLTLNPVQQRNLIRIIQMQRQRRRQTMASAVGGNVAIQ</sequence>